<proteinExistence type="predicted"/>
<evidence type="ECO:0000313" key="3">
    <source>
        <dbReference type="Proteomes" id="UP000326509"/>
    </source>
</evidence>
<keyword evidence="1" id="KW-0812">Transmembrane</keyword>
<dbReference type="Proteomes" id="UP000326509">
    <property type="component" value="Unassembled WGS sequence"/>
</dbReference>
<dbReference type="EMBL" id="BKCG01000008">
    <property type="protein sequence ID" value="GER60529.1"/>
    <property type="molecule type" value="Genomic_DNA"/>
</dbReference>
<evidence type="ECO:0000313" key="2">
    <source>
        <dbReference type="EMBL" id="GER60529.1"/>
    </source>
</evidence>
<reference evidence="2 3" key="1">
    <citation type="submission" date="2019-08" db="EMBL/GenBank/DDBJ databases">
        <title>Draft genome sequence of Ulvibacter marinus type strain NBRC 109484.</title>
        <authorList>
            <person name="Kawano K."/>
            <person name="Ushijima N."/>
            <person name="Kihara M."/>
            <person name="Itoh H."/>
        </authorList>
    </citation>
    <scope>NUCLEOTIDE SEQUENCE [LARGE SCALE GENOMIC DNA]</scope>
    <source>
        <strain evidence="2 3">NBRC 109484</strain>
    </source>
</reference>
<keyword evidence="1" id="KW-0472">Membrane</keyword>
<feature type="transmembrane region" description="Helical" evidence="1">
    <location>
        <begin position="7"/>
        <end position="26"/>
    </location>
</feature>
<keyword evidence="3" id="KW-1185">Reference proteome</keyword>
<accession>A0A5J4IRL2</accession>
<gene>
    <name evidence="2" type="ORF">ULMA_26370</name>
</gene>
<keyword evidence="1" id="KW-1133">Transmembrane helix</keyword>
<name>A0A5J4IRL2_9FLAO</name>
<organism evidence="2 3">
    <name type="scientific">Patiriisocius marinus</name>
    <dbReference type="NCBI Taxonomy" id="1397112"/>
    <lineage>
        <taxon>Bacteria</taxon>
        <taxon>Pseudomonadati</taxon>
        <taxon>Bacteroidota</taxon>
        <taxon>Flavobacteriia</taxon>
        <taxon>Flavobacteriales</taxon>
        <taxon>Flavobacteriaceae</taxon>
        <taxon>Patiriisocius</taxon>
    </lineage>
</organism>
<dbReference type="RefSeq" id="WP_151674962.1">
    <property type="nucleotide sequence ID" value="NZ_BKCG01000008.1"/>
</dbReference>
<dbReference type="AlphaFoldDB" id="A0A5J4IRL2"/>
<protein>
    <recommendedName>
        <fullName evidence="4">DUF4258 domain-containing protein</fullName>
    </recommendedName>
</protein>
<sequence>MNIAKRFVFFGFGFVIGLILLFFFLGGKKTGCDYGPEARVLKNIRIKPKSYSEEALKTLAINGWDSTVINIALKKGDVLFSEGNRELDSCKQYVIEHTYKEKPFKMLIENCDSIAKILTVESSN</sequence>
<evidence type="ECO:0000256" key="1">
    <source>
        <dbReference type="SAM" id="Phobius"/>
    </source>
</evidence>
<evidence type="ECO:0008006" key="4">
    <source>
        <dbReference type="Google" id="ProtNLM"/>
    </source>
</evidence>
<dbReference type="OrthoDB" id="1466970at2"/>
<comment type="caution">
    <text evidence="2">The sequence shown here is derived from an EMBL/GenBank/DDBJ whole genome shotgun (WGS) entry which is preliminary data.</text>
</comment>